<dbReference type="EMBL" id="BAHE01000019">
    <property type="protein sequence ID" value="GAC00792.1"/>
    <property type="molecule type" value="Genomic_DNA"/>
</dbReference>
<accession>K6X411</accession>
<name>K6X411_9ACTN</name>
<evidence type="ECO:0000313" key="4">
    <source>
        <dbReference type="EMBL" id="GAC00792.1"/>
    </source>
</evidence>
<evidence type="ECO:0000256" key="1">
    <source>
        <dbReference type="ARBA" id="ARBA00010652"/>
    </source>
</evidence>
<feature type="compositionally biased region" description="Low complexity" evidence="2">
    <location>
        <begin position="196"/>
        <end position="205"/>
    </location>
</feature>
<dbReference type="Proteomes" id="UP000035058">
    <property type="component" value="Unassembled WGS sequence"/>
</dbReference>
<evidence type="ECO:0000259" key="3">
    <source>
        <dbReference type="Pfam" id="PF00823"/>
    </source>
</evidence>
<feature type="compositionally biased region" description="Pro residues" evidence="2">
    <location>
        <begin position="206"/>
        <end position="215"/>
    </location>
</feature>
<reference evidence="4 5" key="1">
    <citation type="submission" date="2012-08" db="EMBL/GenBank/DDBJ databases">
        <title>Whole genome shotgun sequence of Gordonia namibiensis NBRC 108229.</title>
        <authorList>
            <person name="Isaki-Nakamura S."/>
            <person name="Hosoyama A."/>
            <person name="Tsuchikane K."/>
            <person name="Katsumata H."/>
            <person name="Baba S."/>
            <person name="Yamazaki S."/>
            <person name="Fujita N."/>
        </authorList>
    </citation>
    <scope>NUCLEOTIDE SEQUENCE [LARGE SCALE GENOMIC DNA]</scope>
    <source>
        <strain evidence="4 5">NBRC 108229</strain>
    </source>
</reference>
<comment type="caution">
    <text evidence="4">The sequence shown here is derived from an EMBL/GenBank/DDBJ whole genome shotgun (WGS) entry which is preliminary data.</text>
</comment>
<protein>
    <recommendedName>
        <fullName evidence="3">PPE domain-containing protein</fullName>
    </recommendedName>
</protein>
<keyword evidence="5" id="KW-1185">Reference proteome</keyword>
<feature type="compositionally biased region" description="Pro residues" evidence="2">
    <location>
        <begin position="260"/>
        <end position="270"/>
    </location>
</feature>
<proteinExistence type="inferred from homology"/>
<dbReference type="AlphaFoldDB" id="K6X411"/>
<feature type="region of interest" description="Disordered" evidence="2">
    <location>
        <begin position="169"/>
        <end position="215"/>
    </location>
</feature>
<dbReference type="Gene3D" id="1.20.1260.20">
    <property type="entry name" value="PPE superfamily"/>
    <property type="match status" value="1"/>
</dbReference>
<comment type="similarity">
    <text evidence="1">Belongs to the mycobacterial PPE family.</text>
</comment>
<organism evidence="4 5">
    <name type="scientific">Gordonia namibiensis NBRC 108229</name>
    <dbReference type="NCBI Taxonomy" id="1208314"/>
    <lineage>
        <taxon>Bacteria</taxon>
        <taxon>Bacillati</taxon>
        <taxon>Actinomycetota</taxon>
        <taxon>Actinomycetes</taxon>
        <taxon>Mycobacteriales</taxon>
        <taxon>Gordoniaceae</taxon>
        <taxon>Gordonia</taxon>
    </lineage>
</organism>
<feature type="region of interest" description="Disordered" evidence="2">
    <location>
        <begin position="314"/>
        <end position="338"/>
    </location>
</feature>
<feature type="region of interest" description="Disordered" evidence="2">
    <location>
        <begin position="251"/>
        <end position="273"/>
    </location>
</feature>
<evidence type="ECO:0000313" key="5">
    <source>
        <dbReference type="Proteomes" id="UP000035058"/>
    </source>
</evidence>
<dbReference type="InterPro" id="IPR038332">
    <property type="entry name" value="PPE_sf"/>
</dbReference>
<dbReference type="InterPro" id="IPR000030">
    <property type="entry name" value="PPE_dom"/>
</dbReference>
<evidence type="ECO:0000256" key="2">
    <source>
        <dbReference type="SAM" id="MobiDB-lite"/>
    </source>
</evidence>
<dbReference type="SUPFAM" id="SSF140459">
    <property type="entry name" value="PE/PPE dimer-like"/>
    <property type="match status" value="1"/>
</dbReference>
<feature type="domain" description="PPE" evidence="3">
    <location>
        <begin position="14"/>
        <end position="171"/>
    </location>
</feature>
<gene>
    <name evidence="4" type="ORF">GONAM_19_01060</name>
</gene>
<sequence>MTSTTGAGFTGVNWDSRTSEQLAADLGAGPGPAPLAEAGAAWAALATEIGEAGIEYAAVLGRLGVHWQSAHTSAAFEKLTKLAPWFAETAAEAAENAIRAEAQAAATTVARLNMPNLAEVEVVEKFHEIATTATAVAPIIAGAAAEAERAMAQQRMRAARVMQTYENATEPVGKPWPSSRRAPDLVSGEALASEEAAAARAAAPPAVTPPMTPAMPPMTGGMPGVYAPPAEKLRYAPTVVASAGSSAATPIAAQASSTPTPGPGVPPPVAPGMAAAADRGATIRGVAVESEAVPTDDGLARASDSLDTPLTWADVETSDRPAAHYVSASDAESPKVDPRYLSETLLLGNPGDRPC</sequence>
<dbReference type="Pfam" id="PF00823">
    <property type="entry name" value="PPE"/>
    <property type="match status" value="1"/>
</dbReference>
<dbReference type="RefSeq" id="WP_006866986.1">
    <property type="nucleotide sequence ID" value="NZ_BAHE01000019.1"/>
</dbReference>